<organism evidence="1 2">
    <name type="scientific">Dioscorea zingiberensis</name>
    <dbReference type="NCBI Taxonomy" id="325984"/>
    <lineage>
        <taxon>Eukaryota</taxon>
        <taxon>Viridiplantae</taxon>
        <taxon>Streptophyta</taxon>
        <taxon>Embryophyta</taxon>
        <taxon>Tracheophyta</taxon>
        <taxon>Spermatophyta</taxon>
        <taxon>Magnoliopsida</taxon>
        <taxon>Liliopsida</taxon>
        <taxon>Dioscoreales</taxon>
        <taxon>Dioscoreaceae</taxon>
        <taxon>Dioscorea</taxon>
    </lineage>
</organism>
<reference evidence="1" key="2">
    <citation type="journal article" date="2022" name="Hortic Res">
        <title>The genome of Dioscorea zingiberensis sheds light on the biosynthesis, origin and evolution of the medicinally important diosgenin saponins.</title>
        <authorList>
            <person name="Li Y."/>
            <person name="Tan C."/>
            <person name="Li Z."/>
            <person name="Guo J."/>
            <person name="Li S."/>
            <person name="Chen X."/>
            <person name="Wang C."/>
            <person name="Dai X."/>
            <person name="Yang H."/>
            <person name="Song W."/>
            <person name="Hou L."/>
            <person name="Xu J."/>
            <person name="Tong Z."/>
            <person name="Xu A."/>
            <person name="Yuan X."/>
            <person name="Wang W."/>
            <person name="Yang Q."/>
            <person name="Chen L."/>
            <person name="Sun Z."/>
            <person name="Wang K."/>
            <person name="Pan B."/>
            <person name="Chen J."/>
            <person name="Bao Y."/>
            <person name="Liu F."/>
            <person name="Qi X."/>
            <person name="Gang D.R."/>
            <person name="Wen J."/>
            <person name="Li J."/>
        </authorList>
    </citation>
    <scope>NUCLEOTIDE SEQUENCE</scope>
    <source>
        <strain evidence="1">Dzin_1.0</strain>
    </source>
</reference>
<dbReference type="EMBL" id="JAGGNH010000001">
    <property type="protein sequence ID" value="KAJ0987593.1"/>
    <property type="molecule type" value="Genomic_DNA"/>
</dbReference>
<sequence>MHMLWRKEEYYSPLEESNTKLHLRSLSCRDEDYKNHSQWKYLISNDMQERIRYVEENGACDHVWKSRSLLS</sequence>
<dbReference type="Proteomes" id="UP001085076">
    <property type="component" value="Miscellaneous, Linkage group lg01"/>
</dbReference>
<accession>A0A9D5DB37</accession>
<gene>
    <name evidence="1" type="ORF">J5N97_005949</name>
</gene>
<name>A0A9D5DB37_9LILI</name>
<protein>
    <submittedName>
        <fullName evidence="1">Uncharacterized protein</fullName>
    </submittedName>
</protein>
<evidence type="ECO:0000313" key="1">
    <source>
        <dbReference type="EMBL" id="KAJ0987593.1"/>
    </source>
</evidence>
<evidence type="ECO:0000313" key="2">
    <source>
        <dbReference type="Proteomes" id="UP001085076"/>
    </source>
</evidence>
<proteinExistence type="predicted"/>
<reference evidence="1" key="1">
    <citation type="submission" date="2021-03" db="EMBL/GenBank/DDBJ databases">
        <authorList>
            <person name="Li Z."/>
            <person name="Yang C."/>
        </authorList>
    </citation>
    <scope>NUCLEOTIDE SEQUENCE</scope>
    <source>
        <strain evidence="1">Dzin_1.0</strain>
        <tissue evidence="1">Leaf</tissue>
    </source>
</reference>
<comment type="caution">
    <text evidence="1">The sequence shown here is derived from an EMBL/GenBank/DDBJ whole genome shotgun (WGS) entry which is preliminary data.</text>
</comment>
<dbReference type="AlphaFoldDB" id="A0A9D5DB37"/>
<keyword evidence="2" id="KW-1185">Reference proteome</keyword>